<proteinExistence type="predicted"/>
<keyword evidence="1" id="KW-1133">Transmembrane helix</keyword>
<evidence type="ECO:0000256" key="2">
    <source>
        <dbReference type="SAM" id="SignalP"/>
    </source>
</evidence>
<dbReference type="OrthoDB" id="10035764at2759"/>
<dbReference type="Proteomes" id="UP000683360">
    <property type="component" value="Unassembled WGS sequence"/>
</dbReference>
<keyword evidence="1" id="KW-0472">Membrane</keyword>
<feature type="chain" id="PRO_5035721170" description="Cadherin domain-containing protein" evidence="2">
    <location>
        <begin position="18"/>
        <end position="547"/>
    </location>
</feature>
<sequence length="547" mass="60163">MFGVYLVLICFPAYTSAVACGVKTVGGTNLGGGTYTNWDNTTTGAGYLAKAYILDCCGLLSGFNVEIAGLGTIYLQIWRQSVSTYKLVHSSQYTFSTADALTVHYLPIDDAEQPTILENDMLGWYTSGTDMVPYDNGAGAVNQNYRVDAGSASGPTPFNSGSLLSGRSYAINFVTAVNSAPFFTNGGTKVSFLDTKTVSLGITLYQMSVTDDNKDDTALTVEMTNAADTTFISDLRHRIKSSAANWKVGEYTLEYSVKDQCLNEGTTYVIVGVNNTAPEIRNTVISYNIKENNNDETQIMSLTVTDKQTYRCNLGTVSPNDGILIIKQPTETDRTAFEISSLNIYLGTAFEISSLNIYLGTAFDISSLNNYLAFNLYLKGGSMKDIDNDAKPQYTVTAVCTDDYGLATEKIFYVNVEKNIEPVIDVLPNAVIFGSIGGVTGLLFVVALVIVFIKRSSILKMIQESTQQNNSPLYENDIGLQQQVYQDLNPFREDINSPYDVMHTNNSPLYEHDIGLENQVYQDLTPDREDNNTPYDELHIKIQHMKS</sequence>
<keyword evidence="4" id="KW-1185">Reference proteome</keyword>
<gene>
    <name evidence="3" type="ORF">MEDL_16264</name>
</gene>
<name>A0A8S3R3C9_MYTED</name>
<evidence type="ECO:0000313" key="4">
    <source>
        <dbReference type="Proteomes" id="UP000683360"/>
    </source>
</evidence>
<comment type="caution">
    <text evidence="3">The sequence shown here is derived from an EMBL/GenBank/DDBJ whole genome shotgun (WGS) entry which is preliminary data.</text>
</comment>
<dbReference type="AlphaFoldDB" id="A0A8S3R3C9"/>
<keyword evidence="2" id="KW-0732">Signal</keyword>
<protein>
    <recommendedName>
        <fullName evidence="5">Cadherin domain-containing protein</fullName>
    </recommendedName>
</protein>
<dbReference type="EMBL" id="CAJPWZ010000863">
    <property type="protein sequence ID" value="CAG2201648.1"/>
    <property type="molecule type" value="Genomic_DNA"/>
</dbReference>
<accession>A0A8S3R3C9</accession>
<evidence type="ECO:0000313" key="3">
    <source>
        <dbReference type="EMBL" id="CAG2201648.1"/>
    </source>
</evidence>
<keyword evidence="1" id="KW-0812">Transmembrane</keyword>
<organism evidence="3 4">
    <name type="scientific">Mytilus edulis</name>
    <name type="common">Blue mussel</name>
    <dbReference type="NCBI Taxonomy" id="6550"/>
    <lineage>
        <taxon>Eukaryota</taxon>
        <taxon>Metazoa</taxon>
        <taxon>Spiralia</taxon>
        <taxon>Lophotrochozoa</taxon>
        <taxon>Mollusca</taxon>
        <taxon>Bivalvia</taxon>
        <taxon>Autobranchia</taxon>
        <taxon>Pteriomorphia</taxon>
        <taxon>Mytilida</taxon>
        <taxon>Mytiloidea</taxon>
        <taxon>Mytilidae</taxon>
        <taxon>Mytilinae</taxon>
        <taxon>Mytilus</taxon>
    </lineage>
</organism>
<reference evidence="3" key="1">
    <citation type="submission" date="2021-03" db="EMBL/GenBank/DDBJ databases">
        <authorList>
            <person name="Bekaert M."/>
        </authorList>
    </citation>
    <scope>NUCLEOTIDE SEQUENCE</scope>
</reference>
<evidence type="ECO:0000256" key="1">
    <source>
        <dbReference type="SAM" id="Phobius"/>
    </source>
</evidence>
<feature type="signal peptide" evidence="2">
    <location>
        <begin position="1"/>
        <end position="17"/>
    </location>
</feature>
<evidence type="ECO:0008006" key="5">
    <source>
        <dbReference type="Google" id="ProtNLM"/>
    </source>
</evidence>
<feature type="transmembrane region" description="Helical" evidence="1">
    <location>
        <begin position="430"/>
        <end position="453"/>
    </location>
</feature>